<evidence type="ECO:0000256" key="3">
    <source>
        <dbReference type="ARBA" id="ARBA00022748"/>
    </source>
</evidence>
<keyword evidence="3" id="KW-0201">Cytochrome c-type biogenesis</keyword>
<keyword evidence="10" id="KW-1185">Reference proteome</keyword>
<keyword evidence="4 6" id="KW-1133">Transmembrane helix</keyword>
<protein>
    <submittedName>
        <fullName evidence="9">Cytochrome c biogenesis protein CcsA</fullName>
    </submittedName>
</protein>
<evidence type="ECO:0000259" key="7">
    <source>
        <dbReference type="Pfam" id="PF01578"/>
    </source>
</evidence>
<evidence type="ECO:0000256" key="5">
    <source>
        <dbReference type="ARBA" id="ARBA00023136"/>
    </source>
</evidence>
<accession>A0ABS7WPR4</accession>
<name>A0ABS7WPR4_9BACT</name>
<dbReference type="PANTHER" id="PTHR30071:SF1">
    <property type="entry name" value="CYTOCHROME B_B6 PROTEIN-RELATED"/>
    <property type="match status" value="1"/>
</dbReference>
<reference evidence="9 10" key="1">
    <citation type="submission" date="2020-07" db="EMBL/GenBank/DDBJ databases">
        <title>Transfer of Campylobacter canadensis to the novel genus Avispirillum gen. nov., that also includes two novel species recovered from migratory waterfowl: Avispirillum anseris sp. nov. and Avispirillum brantae sp. nov.</title>
        <authorList>
            <person name="Miller W.G."/>
            <person name="Chapman M.H."/>
            <person name="Yee E."/>
            <person name="Inglis G.D."/>
        </authorList>
    </citation>
    <scope>NUCLEOTIDE SEQUENCE [LARGE SCALE GENOMIC DNA]</scope>
    <source>
        <strain evidence="9 10">L283</strain>
    </source>
</reference>
<dbReference type="Proteomes" id="UP000786183">
    <property type="component" value="Unassembled WGS sequence"/>
</dbReference>
<dbReference type="PANTHER" id="PTHR30071">
    <property type="entry name" value="HEME EXPORTER PROTEIN C"/>
    <property type="match status" value="1"/>
</dbReference>
<feature type="transmembrane region" description="Helical" evidence="6">
    <location>
        <begin position="928"/>
        <end position="948"/>
    </location>
</feature>
<feature type="domain" description="Cytochrome c assembly protein" evidence="7">
    <location>
        <begin position="750"/>
        <end position="956"/>
    </location>
</feature>
<feature type="transmembrane region" description="Helical" evidence="6">
    <location>
        <begin position="903"/>
        <end position="921"/>
    </location>
</feature>
<evidence type="ECO:0000256" key="1">
    <source>
        <dbReference type="ARBA" id="ARBA00004141"/>
    </source>
</evidence>
<dbReference type="PROSITE" id="PS51257">
    <property type="entry name" value="PROKAR_LIPOPROTEIN"/>
    <property type="match status" value="1"/>
</dbReference>
<dbReference type="InterPro" id="IPR045062">
    <property type="entry name" value="Cyt_c_biogenesis_CcsA/CcmC"/>
</dbReference>
<evidence type="ECO:0000256" key="4">
    <source>
        <dbReference type="ARBA" id="ARBA00022989"/>
    </source>
</evidence>
<dbReference type="Pfam" id="PF05140">
    <property type="entry name" value="ResB"/>
    <property type="match status" value="1"/>
</dbReference>
<feature type="transmembrane region" description="Helical" evidence="6">
    <location>
        <begin position="690"/>
        <end position="710"/>
    </location>
</feature>
<sequence length="994" mass="113062">MIKIISDIKISIVLFLLFACASAIATFIESKYTTPSAWALVYGTWWFGLIQLLLGINLFFAIFRYKMYEKLPLFLFHISFLFILLGSILTRYYGFEGMLHLRQNDTSNIITSQQAHFILSAKKDDKIYSNDISKYISLVGSNSVDLELKIDEKIAKLHLDKIILNAKAKYVESPNGKALVYLNISSNDYSSALALEKGDFRILGKSVLSNDKDINMNGVDILNFKDGGYISNTKTSVFDTITKSTKNIEKNTFYKLENPSVITYKDYKIGFIKEYKSAIKTYEQGDDKNYPNAYEFTLSYDNESTKLYLFENESEIVKLANQSFSLAYTPKAYELPFSFTLDKFELERYEASNSAKSYASFVKLNDENESKEYKIFMNNVLDYKGYRFYQSSYDTDEKGTYLSVNKDPGKFPTYIGYFLLGLGLFLNIFHKKSRFMQLRAKLIKLTSLVLLLSCINLHSNTLENQIQQAAAKLDKVSLEEHAKNLSTLAVRKENSRVAPFGTMALELLEKIHKSTSYKNQDASTTLIKIMGDFDNFINEKFIYLKDKDIRKMLGLEDGKYASFADFFKDRKYALKDEVDRASRLNPNKRGTLEKELLKVDERLNILYYASLGGYLTAFFDENNAKNLLDTDDVKAKAYYAALVQANKDGNYALADKILKEIKLSQSKKYDENKFLLEIEFDKIAPFTKLIPFYLLCGLALLLLIFTKIIRTKEINLKPAFKTVYYLNVLAFIIHTISLAIRGYISNHAPWSNSYESLLYIAWALSLSGIIFSKRSPISLSLTSILAAIVLFVAQLSSIDPQIGNLAPVLQSYWLTIHVSVITASYGFLGLCALLGCFVLILFCMFAKDEKYNEKLAKNIQEATMINEMAMILGLSLLTLGNFLGGVWANESWGRYWGWDSKETWALVSILVYAAVIHTRLVKGINNQFYFAIFSMFAYLSIVMTYFGVNYFLTGMHSYAAGNAASVPLYAYIIVAIMIVLSIIAAKNKSKAKLL</sequence>
<feature type="transmembrane region" description="Helical" evidence="6">
    <location>
        <begin position="756"/>
        <end position="772"/>
    </location>
</feature>
<keyword evidence="2 6" id="KW-0812">Transmembrane</keyword>
<dbReference type="Pfam" id="PF01578">
    <property type="entry name" value="Cytochrom_C_asm"/>
    <property type="match status" value="1"/>
</dbReference>
<feature type="transmembrane region" description="Helical" evidence="6">
    <location>
        <begin position="864"/>
        <end position="883"/>
    </location>
</feature>
<keyword evidence="5 6" id="KW-0472">Membrane</keyword>
<dbReference type="InterPro" id="IPR007816">
    <property type="entry name" value="ResB-like_domain"/>
</dbReference>
<feature type="transmembrane region" description="Helical" evidence="6">
    <location>
        <begin position="968"/>
        <end position="985"/>
    </location>
</feature>
<dbReference type="InterPro" id="IPR002541">
    <property type="entry name" value="Cyt_c_assembly"/>
</dbReference>
<dbReference type="EMBL" id="JACGBB010000002">
    <property type="protein sequence ID" value="MBZ7986759.1"/>
    <property type="molecule type" value="Genomic_DNA"/>
</dbReference>
<comment type="caution">
    <text evidence="9">The sequence shown here is derived from an EMBL/GenBank/DDBJ whole genome shotgun (WGS) entry which is preliminary data.</text>
</comment>
<feature type="transmembrane region" description="Helical" evidence="6">
    <location>
        <begin position="779"/>
        <end position="798"/>
    </location>
</feature>
<proteinExistence type="predicted"/>
<organism evidence="9 10">
    <name type="scientific">Campylobacter canadensis</name>
    <dbReference type="NCBI Taxonomy" id="449520"/>
    <lineage>
        <taxon>Bacteria</taxon>
        <taxon>Pseudomonadati</taxon>
        <taxon>Campylobacterota</taxon>
        <taxon>Epsilonproteobacteria</taxon>
        <taxon>Campylobacterales</taxon>
        <taxon>Campylobacteraceae</taxon>
        <taxon>Campylobacter</taxon>
    </lineage>
</organism>
<evidence type="ECO:0000256" key="2">
    <source>
        <dbReference type="ARBA" id="ARBA00022692"/>
    </source>
</evidence>
<evidence type="ECO:0000256" key="6">
    <source>
        <dbReference type="SAM" id="Phobius"/>
    </source>
</evidence>
<feature type="transmembrane region" description="Helical" evidence="6">
    <location>
        <begin position="818"/>
        <end position="843"/>
    </location>
</feature>
<evidence type="ECO:0000313" key="10">
    <source>
        <dbReference type="Proteomes" id="UP000786183"/>
    </source>
</evidence>
<feature type="transmembrane region" description="Helical" evidence="6">
    <location>
        <begin position="74"/>
        <end position="94"/>
    </location>
</feature>
<feature type="transmembrane region" description="Helical" evidence="6">
    <location>
        <begin position="41"/>
        <end position="62"/>
    </location>
</feature>
<evidence type="ECO:0000313" key="9">
    <source>
        <dbReference type="EMBL" id="MBZ7986759.1"/>
    </source>
</evidence>
<gene>
    <name evidence="9" type="primary">ccsA</name>
    <name evidence="9" type="ORF">AVCANL283_01335</name>
</gene>
<evidence type="ECO:0000259" key="8">
    <source>
        <dbReference type="Pfam" id="PF05140"/>
    </source>
</evidence>
<feature type="domain" description="ResB-like" evidence="8">
    <location>
        <begin position="325"/>
        <end position="398"/>
    </location>
</feature>
<feature type="transmembrane region" description="Helical" evidence="6">
    <location>
        <begin position="722"/>
        <end position="744"/>
    </location>
</feature>
<comment type="subcellular location">
    <subcellularLocation>
        <location evidence="1">Membrane</location>
        <topology evidence="1">Multi-pass membrane protein</topology>
    </subcellularLocation>
</comment>
<dbReference type="RefSeq" id="WP_172230155.1">
    <property type="nucleotide sequence ID" value="NZ_CP035946.1"/>
</dbReference>